<keyword evidence="1" id="KW-0663">Pyridoxal phosphate</keyword>
<dbReference type="SUPFAM" id="SSF53383">
    <property type="entry name" value="PLP-dependent transferases"/>
    <property type="match status" value="1"/>
</dbReference>
<sequence length="383" mass="41803">MKEQPAILGGEAVCADGPPKWPLVDLQVQQAMEKAFAKGTWGQYFGEETGLLQEALCQYLGLQEVQLCCSGTIAGELALQGVKVAAGDEVILAAYDFKANFMNITKVGATPVFVDLTSENCQLSTNQLEAAITPQTKAIIVSHLHGGLVAMSQVMKIARKHHISVIEDACQATGAMVEGKPAGTWGNVGFYSFGGSKLLTAGRGGAVFSNQPEIMQRIKIYSHRGNDAYPLTELQAALLLPQLAMLDERNFQRTKSVTLLAQLLDDEPGLNLFQNNLPQSQPAYYKVGMQYDATAFAGLTAEQFARAMRAEGFAIDRGFRALHLVHRRKTFRVAKSLKEANRADQQILVLHHPLLLEDNNILHQLITALKKVRLFAAKIASLD</sequence>
<dbReference type="InterPro" id="IPR015421">
    <property type="entry name" value="PyrdxlP-dep_Trfase_major"/>
</dbReference>
<dbReference type="InterPro" id="IPR015424">
    <property type="entry name" value="PyrdxlP-dep_Trfase"/>
</dbReference>
<dbReference type="PANTHER" id="PTHR30244">
    <property type="entry name" value="TRANSAMINASE"/>
    <property type="match status" value="1"/>
</dbReference>
<dbReference type="InterPro" id="IPR015422">
    <property type="entry name" value="PyrdxlP-dep_Trfase_small"/>
</dbReference>
<evidence type="ECO:0000313" key="3">
    <source>
        <dbReference type="EMBL" id="VAX38376.1"/>
    </source>
</evidence>
<accession>A0A3B1D652</accession>
<dbReference type="GO" id="GO:0000271">
    <property type="term" value="P:polysaccharide biosynthetic process"/>
    <property type="evidence" value="ECO:0007669"/>
    <property type="project" value="TreeGrafter"/>
</dbReference>
<proteinExistence type="inferred from homology"/>
<dbReference type="EMBL" id="UOGL01000189">
    <property type="protein sequence ID" value="VAX38376.1"/>
    <property type="molecule type" value="Genomic_DNA"/>
</dbReference>
<dbReference type="Pfam" id="PF01041">
    <property type="entry name" value="DegT_DnrJ_EryC1"/>
    <property type="match status" value="1"/>
</dbReference>
<gene>
    <name evidence="3" type="ORF">MNBD_PLANCTO02-1199</name>
</gene>
<dbReference type="AlphaFoldDB" id="A0A3B1D652"/>
<keyword evidence="3" id="KW-0032">Aminotransferase</keyword>
<dbReference type="PIRSF" id="PIRSF000390">
    <property type="entry name" value="PLP_StrS"/>
    <property type="match status" value="1"/>
</dbReference>
<reference evidence="3" key="1">
    <citation type="submission" date="2018-06" db="EMBL/GenBank/DDBJ databases">
        <authorList>
            <person name="Zhirakovskaya E."/>
        </authorList>
    </citation>
    <scope>NUCLEOTIDE SEQUENCE</scope>
</reference>
<dbReference type="Gene3D" id="3.90.1150.10">
    <property type="entry name" value="Aspartate Aminotransferase, domain 1"/>
    <property type="match status" value="1"/>
</dbReference>
<evidence type="ECO:0000256" key="2">
    <source>
        <dbReference type="ARBA" id="ARBA00037999"/>
    </source>
</evidence>
<name>A0A3B1D652_9ZZZZ</name>
<dbReference type="Gene3D" id="3.40.640.10">
    <property type="entry name" value="Type I PLP-dependent aspartate aminotransferase-like (Major domain)"/>
    <property type="match status" value="1"/>
</dbReference>
<dbReference type="GO" id="GO:0008483">
    <property type="term" value="F:transaminase activity"/>
    <property type="evidence" value="ECO:0007669"/>
    <property type="project" value="UniProtKB-KW"/>
</dbReference>
<dbReference type="GO" id="GO:0030170">
    <property type="term" value="F:pyridoxal phosphate binding"/>
    <property type="evidence" value="ECO:0007669"/>
    <property type="project" value="TreeGrafter"/>
</dbReference>
<organism evidence="3">
    <name type="scientific">hydrothermal vent metagenome</name>
    <dbReference type="NCBI Taxonomy" id="652676"/>
    <lineage>
        <taxon>unclassified sequences</taxon>
        <taxon>metagenomes</taxon>
        <taxon>ecological metagenomes</taxon>
    </lineage>
</organism>
<comment type="similarity">
    <text evidence="2">Belongs to the DegT/DnrJ/EryC1 family.</text>
</comment>
<dbReference type="PANTHER" id="PTHR30244:SF36">
    <property type="entry name" value="3-OXO-GLUCOSE-6-PHOSPHATE:GLUTAMATE AMINOTRANSFERASE"/>
    <property type="match status" value="1"/>
</dbReference>
<evidence type="ECO:0000256" key="1">
    <source>
        <dbReference type="ARBA" id="ARBA00022898"/>
    </source>
</evidence>
<protein>
    <submittedName>
        <fullName evidence="3">DegT/DnrJ/EryC1/StrS aminotransferase</fullName>
    </submittedName>
</protein>
<dbReference type="InterPro" id="IPR000653">
    <property type="entry name" value="DegT/StrS_aminotransferase"/>
</dbReference>
<keyword evidence="3" id="KW-0808">Transferase</keyword>